<keyword evidence="3" id="KW-0067">ATP-binding</keyword>
<dbReference type="FunFam" id="3.40.50.300:FF:000421">
    <property type="entry name" value="Branched-chain amino acid ABC transporter ATP-binding protein"/>
    <property type="match status" value="1"/>
</dbReference>
<dbReference type="GO" id="GO:0016887">
    <property type="term" value="F:ATP hydrolysis activity"/>
    <property type="evidence" value="ECO:0007669"/>
    <property type="project" value="InterPro"/>
</dbReference>
<dbReference type="EMBL" id="UINC01067282">
    <property type="protein sequence ID" value="SVB98802.1"/>
    <property type="molecule type" value="Genomic_DNA"/>
</dbReference>
<dbReference type="InterPro" id="IPR051120">
    <property type="entry name" value="ABC_AA/LPS_Transport"/>
</dbReference>
<dbReference type="InterPro" id="IPR003593">
    <property type="entry name" value="AAA+_ATPase"/>
</dbReference>
<dbReference type="SUPFAM" id="SSF52540">
    <property type="entry name" value="P-loop containing nucleoside triphosphate hydrolases"/>
    <property type="match status" value="1"/>
</dbReference>
<dbReference type="InterPro" id="IPR003439">
    <property type="entry name" value="ABC_transporter-like_ATP-bd"/>
</dbReference>
<dbReference type="Pfam" id="PF00005">
    <property type="entry name" value="ABC_tran"/>
    <property type="match status" value="1"/>
</dbReference>
<dbReference type="GO" id="GO:0005886">
    <property type="term" value="C:plasma membrane"/>
    <property type="evidence" value="ECO:0007669"/>
    <property type="project" value="TreeGrafter"/>
</dbReference>
<evidence type="ECO:0000256" key="1">
    <source>
        <dbReference type="ARBA" id="ARBA00022448"/>
    </source>
</evidence>
<keyword evidence="2" id="KW-0547">Nucleotide-binding</keyword>
<sequence>MSFLEIENLSISFGGVKAVDDVSFAVEEGSVYAIIGPNGAGKSTIFNLLSRFYEPLSGQLNFGGNDLLELGAKDIARLGIARTFQNLELFEHASVLQNLLVGRHVHNSQNWWRQVLFTNSVVEAELEHRRKVEEVIDFLELAHYRNQMISGLPYGVRKKIELARALCIEPKLLLLDEPSSGLNPEETEEMGFWIEDIRRDLNMTVVLIEHDMSLVAEVSDRVLAIVNGKVVAEGDHTFVQSHPEVVSAYLGDAQ</sequence>
<protein>
    <recommendedName>
        <fullName evidence="4">ABC transporter domain-containing protein</fullName>
    </recommendedName>
</protein>
<evidence type="ECO:0000313" key="5">
    <source>
        <dbReference type="EMBL" id="SVB98802.1"/>
    </source>
</evidence>
<dbReference type="InterPro" id="IPR027417">
    <property type="entry name" value="P-loop_NTPase"/>
</dbReference>
<dbReference type="AlphaFoldDB" id="A0A382IHP9"/>
<evidence type="ECO:0000256" key="2">
    <source>
        <dbReference type="ARBA" id="ARBA00022741"/>
    </source>
</evidence>
<feature type="domain" description="ABC transporter" evidence="4">
    <location>
        <begin position="4"/>
        <end position="252"/>
    </location>
</feature>
<dbReference type="SMART" id="SM00382">
    <property type="entry name" value="AAA"/>
    <property type="match status" value="1"/>
</dbReference>
<dbReference type="Gene3D" id="3.40.50.300">
    <property type="entry name" value="P-loop containing nucleotide triphosphate hydrolases"/>
    <property type="match status" value="1"/>
</dbReference>
<organism evidence="5">
    <name type="scientific">marine metagenome</name>
    <dbReference type="NCBI Taxonomy" id="408172"/>
    <lineage>
        <taxon>unclassified sequences</taxon>
        <taxon>metagenomes</taxon>
        <taxon>ecological metagenomes</taxon>
    </lineage>
</organism>
<proteinExistence type="predicted"/>
<keyword evidence="1" id="KW-0813">Transport</keyword>
<accession>A0A382IHP9</accession>
<reference evidence="5" key="1">
    <citation type="submission" date="2018-05" db="EMBL/GenBank/DDBJ databases">
        <authorList>
            <person name="Lanie J.A."/>
            <person name="Ng W.-L."/>
            <person name="Kazmierczak K.M."/>
            <person name="Andrzejewski T.M."/>
            <person name="Davidsen T.M."/>
            <person name="Wayne K.J."/>
            <person name="Tettelin H."/>
            <person name="Glass J.I."/>
            <person name="Rusch D."/>
            <person name="Podicherti R."/>
            <person name="Tsui H.-C.T."/>
            <person name="Winkler M.E."/>
        </authorList>
    </citation>
    <scope>NUCLEOTIDE SEQUENCE</scope>
</reference>
<dbReference type="PANTHER" id="PTHR45772:SF1">
    <property type="entry name" value="ABC TRANSPORTER ATP-BINDING PROTEIN"/>
    <property type="match status" value="1"/>
</dbReference>
<dbReference type="CDD" id="cd03219">
    <property type="entry name" value="ABC_Mj1267_LivG_branched"/>
    <property type="match status" value="1"/>
</dbReference>
<evidence type="ECO:0000259" key="4">
    <source>
        <dbReference type="PROSITE" id="PS50893"/>
    </source>
</evidence>
<dbReference type="GO" id="GO:0005524">
    <property type="term" value="F:ATP binding"/>
    <property type="evidence" value="ECO:0007669"/>
    <property type="project" value="UniProtKB-KW"/>
</dbReference>
<gene>
    <name evidence="5" type="ORF">METZ01_LOCUS251656</name>
</gene>
<name>A0A382IHP9_9ZZZZ</name>
<dbReference type="PANTHER" id="PTHR45772">
    <property type="entry name" value="CONSERVED COMPONENT OF ABC TRANSPORTER FOR NATURAL AMINO ACIDS-RELATED"/>
    <property type="match status" value="1"/>
</dbReference>
<dbReference type="PROSITE" id="PS50893">
    <property type="entry name" value="ABC_TRANSPORTER_2"/>
    <property type="match status" value="1"/>
</dbReference>
<evidence type="ECO:0000256" key="3">
    <source>
        <dbReference type="ARBA" id="ARBA00022840"/>
    </source>
</evidence>